<proteinExistence type="predicted"/>
<accession>A0A0A2V2H6</accession>
<dbReference type="RefSeq" id="WP_036779094.1">
    <property type="nucleotide sequence ID" value="NZ_AVBG01000001.1"/>
</dbReference>
<dbReference type="EMBL" id="AVBG01000001">
    <property type="protein sequence ID" value="KGP93016.1"/>
    <property type="molecule type" value="Genomic_DNA"/>
</dbReference>
<evidence type="ECO:0000313" key="1">
    <source>
        <dbReference type="EMBL" id="KGP93016.1"/>
    </source>
</evidence>
<evidence type="ECO:0000313" key="2">
    <source>
        <dbReference type="Proteomes" id="UP000030153"/>
    </source>
</evidence>
<protein>
    <recommendedName>
        <fullName evidence="3">YxiS</fullName>
    </recommendedName>
</protein>
<dbReference type="eggNOG" id="ENOG5032S7D">
    <property type="taxonomic scope" value="Bacteria"/>
</dbReference>
<dbReference type="AlphaFoldDB" id="A0A0A2V2H6"/>
<name>A0A0A2V2H6_9BACI</name>
<dbReference type="OrthoDB" id="2678957at2"/>
<sequence>MEKKDLEEQIIKNFQQDEQMMILVFAQWCVNHDLDPKEVYYRAYPNQHDNSSLQQGVDLTVSKEEAEEIPDQTLLGVLSLYGNDDLAYVVTEEIHKRDNKE</sequence>
<comment type="caution">
    <text evidence="1">The sequence shown here is derived from an EMBL/GenBank/DDBJ whole genome shotgun (WGS) entry which is preliminary data.</text>
</comment>
<dbReference type="Proteomes" id="UP000030153">
    <property type="component" value="Unassembled WGS sequence"/>
</dbReference>
<dbReference type="STRING" id="1385513.N780_11840"/>
<gene>
    <name evidence="1" type="ORF">N780_11840</name>
</gene>
<organism evidence="1 2">
    <name type="scientific">Pontibacillus chungwhensis BH030062</name>
    <dbReference type="NCBI Taxonomy" id="1385513"/>
    <lineage>
        <taxon>Bacteria</taxon>
        <taxon>Bacillati</taxon>
        <taxon>Bacillota</taxon>
        <taxon>Bacilli</taxon>
        <taxon>Bacillales</taxon>
        <taxon>Bacillaceae</taxon>
        <taxon>Pontibacillus</taxon>
    </lineage>
</organism>
<evidence type="ECO:0008006" key="3">
    <source>
        <dbReference type="Google" id="ProtNLM"/>
    </source>
</evidence>
<keyword evidence="2" id="KW-1185">Reference proteome</keyword>
<reference evidence="1 2" key="1">
    <citation type="submission" date="2013-08" db="EMBL/GenBank/DDBJ databases">
        <title>Genome of Pontibacillus chungwhensis.</title>
        <authorList>
            <person name="Wang Q."/>
            <person name="Wang G."/>
        </authorList>
    </citation>
    <scope>NUCLEOTIDE SEQUENCE [LARGE SCALE GENOMIC DNA]</scope>
    <source>
        <strain evidence="1 2">BH030062</strain>
    </source>
</reference>